<feature type="binding site" evidence="11">
    <location>
        <position position="255"/>
    </location>
    <ligand>
        <name>Mn(2+)</name>
        <dbReference type="ChEBI" id="CHEBI:29035"/>
    </ligand>
</feature>
<evidence type="ECO:0000256" key="3">
    <source>
        <dbReference type="ARBA" id="ARBA00011245"/>
    </source>
</evidence>
<dbReference type="GO" id="GO:0006107">
    <property type="term" value="P:oxaloacetate metabolic process"/>
    <property type="evidence" value="ECO:0007669"/>
    <property type="project" value="TreeGrafter"/>
</dbReference>
<sequence>MFPTTPRRTARVAELVHEPETAPGAGPDTAPDTRPRRPAPPQPDLRTWVEEIAALTQPDEVVWCDGSAQEKQRLLDQMVEAGTLIRLDEAKRPGSYLARSHPSDVARVESRTFICSEEQDDAGPTNNWREPAGMRSELRSVFAGSMRGRTMYVVPFSMGPVGGPISQVGVEITDSPYVVVSMHVMTRVSPQVLDLIDAGHAWVPAVHSVGAPLAEGQEDVPWPCNDTKYIVHFPESREIWSYGSGYGGNALLGKKCFALRIASAMARDEGWLAEHMLLVKVTSPEQRVYHLAAAFPSACGKTNLAMLEPTVPGWKVETLGDDIVWMRPGPDGTLRAINPEAGFFGVAPGTGVDTNPTAIATLDRDVIFTNVAMTDDGDVWWEGLTPEPPEHLVDWTGQDWTPADGEAGRPAAHPNSRFTVAAAQCPTIADDWEDPAGVPVDAIVFGGRRATNVPLVVQASSWDHGVFLGATISSERTAAAEGTVGELRRDPFAMMPFCGYNMADHWAHWLEVGDALDPELKPRVFQVNWFRKGPDGSFLWPGFGENSRVIEWIVNQIDRARGLRTDTGAVCSPVGLLPAPDALDTDGLDLPEEHLRALLDVPTEPWLEETALTESFFDTFGDRVPQRLRDQLDGLRDRLQRQAG</sequence>
<evidence type="ECO:0000256" key="9">
    <source>
        <dbReference type="ARBA" id="ARBA00023211"/>
    </source>
</evidence>
<comment type="similarity">
    <text evidence="2 11">Belongs to the phosphoenolpyruvate carboxykinase [GTP] family.</text>
</comment>
<dbReference type="InterPro" id="IPR035078">
    <property type="entry name" value="PEP_carboxykinase_GTP_N"/>
</dbReference>
<keyword evidence="6 11" id="KW-0547">Nucleotide-binding</keyword>
<dbReference type="GO" id="GO:0046327">
    <property type="term" value="P:glycerol biosynthetic process from pyruvate"/>
    <property type="evidence" value="ECO:0007669"/>
    <property type="project" value="TreeGrafter"/>
</dbReference>
<dbReference type="GO" id="GO:0005525">
    <property type="term" value="F:GTP binding"/>
    <property type="evidence" value="ECO:0007669"/>
    <property type="project" value="UniProtKB-UniRule"/>
</dbReference>
<dbReference type="PROSITE" id="PS00505">
    <property type="entry name" value="PEPCK_GTP"/>
    <property type="match status" value="1"/>
</dbReference>
<dbReference type="InterPro" id="IPR013035">
    <property type="entry name" value="PEP_carboxykinase_C"/>
</dbReference>
<comment type="subunit">
    <text evidence="3 11">Monomer.</text>
</comment>
<dbReference type="FunFam" id="3.40.449.10:FF:000005">
    <property type="entry name" value="Phosphoenolpyruvate carboxykinase [GTP]"/>
    <property type="match status" value="1"/>
</dbReference>
<dbReference type="PANTHER" id="PTHR11561:SF0">
    <property type="entry name" value="PHOSPHOENOLPYRUVATE CARBOXYKINASE [GTP]-RELATED"/>
    <property type="match status" value="1"/>
</dbReference>
<dbReference type="GO" id="GO:0004613">
    <property type="term" value="F:phosphoenolpyruvate carboxykinase (GTP) activity"/>
    <property type="evidence" value="ECO:0007669"/>
    <property type="project" value="UniProtKB-UniRule"/>
</dbReference>
<dbReference type="PIRSF" id="PIRSF001348">
    <property type="entry name" value="PEP_carboxykinase_GTP"/>
    <property type="match status" value="1"/>
</dbReference>
<dbReference type="SUPFAM" id="SSF68923">
    <property type="entry name" value="PEP carboxykinase N-terminal domain"/>
    <property type="match status" value="1"/>
</dbReference>
<keyword evidence="15" id="KW-0670">Pyruvate</keyword>
<feature type="domain" description="Phosphoenolpyruvate carboxykinase C-terminal P-loop" evidence="13">
    <location>
        <begin position="271"/>
        <end position="637"/>
    </location>
</feature>
<keyword evidence="9 11" id="KW-0464">Manganese</keyword>
<comment type="catalytic activity">
    <reaction evidence="11">
        <text>oxaloacetate + GTP = phosphoenolpyruvate + GDP + CO2</text>
        <dbReference type="Rhea" id="RHEA:10388"/>
        <dbReference type="ChEBI" id="CHEBI:16452"/>
        <dbReference type="ChEBI" id="CHEBI:16526"/>
        <dbReference type="ChEBI" id="CHEBI:37565"/>
        <dbReference type="ChEBI" id="CHEBI:58189"/>
        <dbReference type="ChEBI" id="CHEBI:58702"/>
        <dbReference type="EC" id="4.1.1.32"/>
    </reaction>
</comment>
<keyword evidence="11" id="KW-0963">Cytoplasm</keyword>
<feature type="binding site" evidence="11">
    <location>
        <position position="322"/>
    </location>
    <ligand>
        <name>Mn(2+)</name>
        <dbReference type="ChEBI" id="CHEBI:29035"/>
    </ligand>
</feature>
<dbReference type="GO" id="GO:0016301">
    <property type="term" value="F:kinase activity"/>
    <property type="evidence" value="ECO:0007669"/>
    <property type="project" value="UniProtKB-KW"/>
</dbReference>
<dbReference type="InterPro" id="IPR008209">
    <property type="entry name" value="PEP_carboxykinase_GTP"/>
</dbReference>
<dbReference type="PANTHER" id="PTHR11561">
    <property type="entry name" value="PHOSPHOENOLPYRUVATE CARBOXYKINASE"/>
    <property type="match status" value="1"/>
</dbReference>
<dbReference type="Gene3D" id="2.170.8.10">
    <property type="entry name" value="Phosphoenolpyruvate Carboxykinase, domain 2"/>
    <property type="match status" value="1"/>
</dbReference>
<keyword evidence="10 11" id="KW-0456">Lyase</keyword>
<feature type="binding site" evidence="11">
    <location>
        <begin position="543"/>
        <end position="546"/>
    </location>
    <ligand>
        <name>GTP</name>
        <dbReference type="ChEBI" id="CHEBI:37565"/>
    </ligand>
</feature>
<name>A0A2W5WWI5_9MICO</name>
<accession>A0A2W5WWI5</accession>
<evidence type="ECO:0000256" key="12">
    <source>
        <dbReference type="SAM" id="MobiDB-lite"/>
    </source>
</evidence>
<dbReference type="SUPFAM" id="SSF53795">
    <property type="entry name" value="PEP carboxykinase-like"/>
    <property type="match status" value="1"/>
</dbReference>
<dbReference type="EC" id="4.1.1.32" evidence="11"/>
<evidence type="ECO:0000256" key="4">
    <source>
        <dbReference type="ARBA" id="ARBA00022432"/>
    </source>
</evidence>
<feature type="domain" description="Phosphoenolpyruvate carboxykinase GTP-utilising N-terminal" evidence="14">
    <location>
        <begin position="48"/>
        <end position="267"/>
    </location>
</feature>
<feature type="binding site" evidence="11">
    <location>
        <begin position="298"/>
        <end position="303"/>
    </location>
    <ligand>
        <name>GTP</name>
        <dbReference type="ChEBI" id="CHEBI:37565"/>
    </ligand>
</feature>
<dbReference type="CDD" id="cd00819">
    <property type="entry name" value="PEPCK_GTP"/>
    <property type="match status" value="1"/>
</dbReference>
<dbReference type="GO" id="GO:0042594">
    <property type="term" value="P:response to starvation"/>
    <property type="evidence" value="ECO:0007669"/>
    <property type="project" value="TreeGrafter"/>
</dbReference>
<dbReference type="InterPro" id="IPR008210">
    <property type="entry name" value="PEP_carboxykinase_N"/>
</dbReference>
<dbReference type="Pfam" id="PF00821">
    <property type="entry name" value="PEPCK_GTP"/>
    <property type="match status" value="1"/>
</dbReference>
<feature type="binding site" evidence="11">
    <location>
        <position position="448"/>
    </location>
    <ligand>
        <name>GTP</name>
        <dbReference type="ChEBI" id="CHEBI:37565"/>
    </ligand>
</feature>
<feature type="region of interest" description="Disordered" evidence="12">
    <location>
        <begin position="1"/>
        <end position="43"/>
    </location>
</feature>
<dbReference type="GO" id="GO:0006094">
    <property type="term" value="P:gluconeogenesis"/>
    <property type="evidence" value="ECO:0007669"/>
    <property type="project" value="UniProtKB-UniRule"/>
</dbReference>
<keyword evidence="15" id="KW-0418">Kinase</keyword>
<keyword evidence="8 11" id="KW-0342">GTP-binding</keyword>
<dbReference type="RefSeq" id="WP_111251331.1">
    <property type="nucleotide sequence ID" value="NZ_QKWH01000008.1"/>
</dbReference>
<dbReference type="Proteomes" id="UP000248783">
    <property type="component" value="Unassembled WGS sequence"/>
</dbReference>
<keyword evidence="5 11" id="KW-0479">Metal-binding</keyword>
<evidence type="ECO:0000256" key="1">
    <source>
        <dbReference type="ARBA" id="ARBA00004742"/>
    </source>
</evidence>
<evidence type="ECO:0000256" key="8">
    <source>
        <dbReference type="ARBA" id="ARBA00023134"/>
    </source>
</evidence>
<dbReference type="InterPro" id="IPR035077">
    <property type="entry name" value="PEP_carboxykinase_GTP_C"/>
</dbReference>
<evidence type="ECO:0000256" key="11">
    <source>
        <dbReference type="HAMAP-Rule" id="MF_00452"/>
    </source>
</evidence>
<keyword evidence="7 11" id="KW-0210">Decarboxylase</keyword>
<comment type="cofactor">
    <cofactor evidence="11">
        <name>Mn(2+)</name>
        <dbReference type="ChEBI" id="CHEBI:29035"/>
    </cofactor>
    <text evidence="11">Binds 1 Mn(2+) ion per subunit.</text>
</comment>
<dbReference type="Pfam" id="PF17297">
    <property type="entry name" value="PEPCK_N"/>
    <property type="match status" value="1"/>
</dbReference>
<feature type="binding site" evidence="11">
    <location>
        <position position="107"/>
    </location>
    <ligand>
        <name>substrate</name>
    </ligand>
</feature>
<comment type="function">
    <text evidence="11">Catalyzes the conversion of oxaloacetate (OAA) to phosphoenolpyruvate (PEP), the rate-limiting step in the metabolic pathway that produces glucose from lactate and other precursors derived from the citric acid cycle.</text>
</comment>
<feature type="binding site" evidence="11">
    <location>
        <position position="417"/>
    </location>
    <ligand>
        <name>GTP</name>
        <dbReference type="ChEBI" id="CHEBI:37565"/>
    </ligand>
</feature>
<dbReference type="GO" id="GO:0033993">
    <property type="term" value="P:response to lipid"/>
    <property type="evidence" value="ECO:0007669"/>
    <property type="project" value="TreeGrafter"/>
</dbReference>
<reference evidence="15 16" key="1">
    <citation type="submission" date="2018-06" db="EMBL/GenBank/DDBJ databases">
        <title>Whole genome sequencing of a novel hydrocarbon degrading bacterial strain, PW21 isolated from oil contaminated produced water sample.</title>
        <authorList>
            <person name="Nagkirti P."/>
            <person name="Shaikh A."/>
            <person name="Gowdaman V."/>
            <person name="Engineer A.E."/>
            <person name="Dagar S."/>
            <person name="Dhakephalkar P.K."/>
        </authorList>
    </citation>
    <scope>NUCLEOTIDE SEQUENCE [LARGE SCALE GENOMIC DNA]</scope>
    <source>
        <strain evidence="15 16">PW21</strain>
    </source>
</reference>
<dbReference type="AlphaFoldDB" id="A0A2W5WWI5"/>
<evidence type="ECO:0000256" key="2">
    <source>
        <dbReference type="ARBA" id="ARBA00005796"/>
    </source>
</evidence>
<evidence type="ECO:0000259" key="13">
    <source>
        <dbReference type="Pfam" id="PF00821"/>
    </source>
</evidence>
<evidence type="ECO:0000256" key="5">
    <source>
        <dbReference type="ARBA" id="ARBA00022723"/>
    </source>
</evidence>
<dbReference type="NCBIfam" id="NF003253">
    <property type="entry name" value="PRK04210.1"/>
    <property type="match status" value="1"/>
</dbReference>
<evidence type="ECO:0000256" key="6">
    <source>
        <dbReference type="ARBA" id="ARBA00022741"/>
    </source>
</evidence>
<keyword evidence="16" id="KW-1185">Reference proteome</keyword>
<comment type="caution">
    <text evidence="15">The sequence shown here is derived from an EMBL/GenBank/DDBJ whole genome shotgun (WGS) entry which is preliminary data.</text>
</comment>
<dbReference type="Gene3D" id="3.40.449.10">
    <property type="entry name" value="Phosphoenolpyruvate Carboxykinase, domain 1"/>
    <property type="match status" value="1"/>
</dbReference>
<feature type="binding site" evidence="11">
    <location>
        <begin position="246"/>
        <end position="248"/>
    </location>
    <ligand>
        <name>substrate</name>
    </ligand>
</feature>
<protein>
    <recommendedName>
        <fullName evidence="11">Phosphoenolpyruvate carboxykinase [GTP]</fullName>
        <shortName evidence="11">PEP carboxykinase</shortName>
        <shortName evidence="11">PEPCK</shortName>
        <ecNumber evidence="11">4.1.1.32</ecNumber>
    </recommendedName>
    <alternativeName>
        <fullName evidence="11">GTP-dependent phosphoenolpyruvate carboxykinase</fullName>
        <shortName evidence="11">GTP-PEPCK</shortName>
    </alternativeName>
</protein>
<evidence type="ECO:0000256" key="10">
    <source>
        <dbReference type="ARBA" id="ARBA00023239"/>
    </source>
</evidence>
<keyword evidence="4 11" id="KW-0312">Gluconeogenesis</keyword>
<evidence type="ECO:0000313" key="15">
    <source>
        <dbReference type="EMBL" id="PZR52656.1"/>
    </source>
</evidence>
<dbReference type="GO" id="GO:0071333">
    <property type="term" value="P:cellular response to glucose stimulus"/>
    <property type="evidence" value="ECO:0007669"/>
    <property type="project" value="TreeGrafter"/>
</dbReference>
<dbReference type="GO" id="GO:0005829">
    <property type="term" value="C:cytosol"/>
    <property type="evidence" value="ECO:0007669"/>
    <property type="project" value="TreeGrafter"/>
</dbReference>
<feature type="binding site" evidence="11">
    <location>
        <begin position="415"/>
        <end position="417"/>
    </location>
    <ligand>
        <name>substrate</name>
    </ligand>
</feature>
<dbReference type="InterPro" id="IPR018091">
    <property type="entry name" value="PEP_carboxykin_GTP_CS"/>
</dbReference>
<evidence type="ECO:0000313" key="16">
    <source>
        <dbReference type="Proteomes" id="UP000248783"/>
    </source>
</evidence>
<comment type="pathway">
    <text evidence="1 11">Carbohydrate biosynthesis; gluconeogenesis.</text>
</comment>
<feature type="binding site" evidence="11">
    <location>
        <position position="275"/>
    </location>
    <ligand>
        <name>Mn(2+)</name>
        <dbReference type="ChEBI" id="CHEBI:29035"/>
    </ligand>
</feature>
<dbReference type="GO" id="GO:0030145">
    <property type="term" value="F:manganese ion binding"/>
    <property type="evidence" value="ECO:0007669"/>
    <property type="project" value="UniProtKB-UniRule"/>
</dbReference>
<keyword evidence="15" id="KW-0808">Transferase</keyword>
<dbReference type="Gene3D" id="3.90.228.20">
    <property type="match status" value="1"/>
</dbReference>
<evidence type="ECO:0000259" key="14">
    <source>
        <dbReference type="Pfam" id="PF17297"/>
    </source>
</evidence>
<gene>
    <name evidence="11" type="primary">pckG</name>
    <name evidence="15" type="ORF">DNL40_11140</name>
</gene>
<evidence type="ECO:0000256" key="7">
    <source>
        <dbReference type="ARBA" id="ARBA00022793"/>
    </source>
</evidence>
<dbReference type="EMBL" id="QKWH01000008">
    <property type="protein sequence ID" value="PZR52656.1"/>
    <property type="molecule type" value="Genomic_DNA"/>
</dbReference>
<dbReference type="GO" id="GO:0019543">
    <property type="term" value="P:propionate catabolic process"/>
    <property type="evidence" value="ECO:0007669"/>
    <property type="project" value="TreeGrafter"/>
</dbReference>
<organism evidence="15 16">
    <name type="scientific">Xylanimonas oleitrophica</name>
    <dbReference type="NCBI Taxonomy" id="2607479"/>
    <lineage>
        <taxon>Bacteria</taxon>
        <taxon>Bacillati</taxon>
        <taxon>Actinomycetota</taxon>
        <taxon>Actinomycetes</taxon>
        <taxon>Micrococcales</taxon>
        <taxon>Promicromonosporaceae</taxon>
        <taxon>Xylanimonas</taxon>
    </lineage>
</organism>
<proteinExistence type="inferred from homology"/>
<comment type="subcellular location">
    <subcellularLocation>
        <location evidence="11">Cytoplasm</location>
    </subcellularLocation>
</comment>
<dbReference type="HAMAP" id="MF_00452">
    <property type="entry name" value="PEPCK_GTP"/>
    <property type="match status" value="1"/>
</dbReference>
<feature type="active site" evidence="11">
    <location>
        <position position="299"/>
    </location>
</feature>
<feature type="binding site" evidence="11">
    <location>
        <position position="297"/>
    </location>
    <ligand>
        <name>substrate</name>
    </ligand>
</feature>
<dbReference type="UniPathway" id="UPA00138"/>